<dbReference type="PANTHER" id="PTHR38936:SF1">
    <property type="entry name" value="DUF641 DOMAIN-CONTAINING PROTEIN"/>
    <property type="match status" value="1"/>
</dbReference>
<evidence type="ECO:0000256" key="1">
    <source>
        <dbReference type="SAM" id="MobiDB-lite"/>
    </source>
</evidence>
<name>A0A067JF98_JATCU</name>
<feature type="compositionally biased region" description="Basic and acidic residues" evidence="1">
    <location>
        <begin position="116"/>
        <end position="127"/>
    </location>
</feature>
<keyword evidence="3" id="KW-1185">Reference proteome</keyword>
<gene>
    <name evidence="2" type="ORF">JCGZ_21934</name>
</gene>
<dbReference type="OrthoDB" id="1937314at2759"/>
<reference evidence="2 3" key="1">
    <citation type="journal article" date="2014" name="PLoS ONE">
        <title>Global Analysis of Gene Expression Profiles in Physic Nut (Jatropha curcas L.) Seedlings Exposed to Salt Stress.</title>
        <authorList>
            <person name="Zhang L."/>
            <person name="Zhang C."/>
            <person name="Wu P."/>
            <person name="Chen Y."/>
            <person name="Li M."/>
            <person name="Jiang H."/>
            <person name="Wu G."/>
        </authorList>
    </citation>
    <scope>NUCLEOTIDE SEQUENCE [LARGE SCALE GENOMIC DNA]</scope>
    <source>
        <strain evidence="3">cv. GZQX0401</strain>
        <tissue evidence="2">Young leaves</tissue>
    </source>
</reference>
<feature type="compositionally biased region" description="Basic residues" evidence="1">
    <location>
        <begin position="58"/>
        <end position="72"/>
    </location>
</feature>
<protein>
    <submittedName>
        <fullName evidence="2">Uncharacterized protein</fullName>
    </submittedName>
</protein>
<proteinExistence type="predicted"/>
<organism evidence="2 3">
    <name type="scientific">Jatropha curcas</name>
    <name type="common">Barbados nut</name>
    <dbReference type="NCBI Taxonomy" id="180498"/>
    <lineage>
        <taxon>Eukaryota</taxon>
        <taxon>Viridiplantae</taxon>
        <taxon>Streptophyta</taxon>
        <taxon>Embryophyta</taxon>
        <taxon>Tracheophyta</taxon>
        <taxon>Spermatophyta</taxon>
        <taxon>Magnoliopsida</taxon>
        <taxon>eudicotyledons</taxon>
        <taxon>Gunneridae</taxon>
        <taxon>Pentapetalae</taxon>
        <taxon>rosids</taxon>
        <taxon>fabids</taxon>
        <taxon>Malpighiales</taxon>
        <taxon>Euphorbiaceae</taxon>
        <taxon>Crotonoideae</taxon>
        <taxon>Jatropheae</taxon>
        <taxon>Jatropha</taxon>
    </lineage>
</organism>
<feature type="compositionally biased region" description="Acidic residues" evidence="1">
    <location>
        <begin position="101"/>
        <end position="112"/>
    </location>
</feature>
<dbReference type="KEGG" id="jcu:105649998"/>
<dbReference type="Proteomes" id="UP000027138">
    <property type="component" value="Unassembled WGS sequence"/>
</dbReference>
<evidence type="ECO:0000313" key="3">
    <source>
        <dbReference type="Proteomes" id="UP000027138"/>
    </source>
</evidence>
<accession>A0A067JF98</accession>
<dbReference type="AlphaFoldDB" id="A0A067JF98"/>
<sequence length="259" mass="29551">MARKPSASKVAEKSQKHGSTNPHVEPENNSPSLEKVDKQPENTTPILESQEANSSRTSSRKKVKNTPTKVRRSERLSNAVMARESHDIQCIIQEVTVSESDKEDEPAEEELPEPTLDEKTSDERTSDEKVDYIIQLLEAQQKTMDELNSKGTGRTFFSESFSTGDVTYKTLYIDSQKKVEALTEENDQLFKKLEYALGKIEVYEKGNHMVTEVLEKLKDVLRDAFWFSMTKAPEATVERCLECKTSAKRKRLDKEIEKN</sequence>
<feature type="compositionally biased region" description="Polar residues" evidence="1">
    <location>
        <begin position="41"/>
        <end position="57"/>
    </location>
</feature>
<dbReference type="PANTHER" id="PTHR38936">
    <property type="entry name" value="TITIN-LIKE ISOFORM X2"/>
    <property type="match status" value="1"/>
</dbReference>
<evidence type="ECO:0000313" key="2">
    <source>
        <dbReference type="EMBL" id="KDP21463.1"/>
    </source>
</evidence>
<feature type="region of interest" description="Disordered" evidence="1">
    <location>
        <begin position="1"/>
        <end position="127"/>
    </location>
</feature>
<feature type="compositionally biased region" description="Polar residues" evidence="1">
    <location>
        <begin position="17"/>
        <end position="32"/>
    </location>
</feature>
<dbReference type="EMBL" id="KK915662">
    <property type="protein sequence ID" value="KDP21463.1"/>
    <property type="molecule type" value="Genomic_DNA"/>
</dbReference>